<dbReference type="InterPro" id="IPR021916">
    <property type="entry name" value="DUF3527"/>
</dbReference>
<dbReference type="PANTHER" id="PTHR31390:SF2">
    <property type="entry name" value="EXPRESSED PROTEIN"/>
    <property type="match status" value="1"/>
</dbReference>
<proteinExistence type="predicted"/>
<protein>
    <submittedName>
        <fullName evidence="2">Uncharacterized protein</fullName>
    </submittedName>
</protein>
<dbReference type="Gramene" id="Kaladp0076s0404.1.v1.1">
    <property type="protein sequence ID" value="Kaladp0076s0404.1.v1.1"/>
    <property type="gene ID" value="Kaladp0076s0404.v1.1"/>
</dbReference>
<evidence type="ECO:0000313" key="2">
    <source>
        <dbReference type="EnsemblPlants" id="Kaladp0076s0404.1.v1.1"/>
    </source>
</evidence>
<dbReference type="Proteomes" id="UP000594263">
    <property type="component" value="Unplaced"/>
</dbReference>
<dbReference type="PANTHER" id="PTHR31390">
    <property type="entry name" value="EXPRESSED PROTEIN"/>
    <property type="match status" value="1"/>
</dbReference>
<dbReference type="OMA" id="ENFRVME"/>
<dbReference type="Gramene" id="Kaladp0076s0404.3.v1.1">
    <property type="protein sequence ID" value="Kaladp0076s0404.3.v1.1"/>
    <property type="gene ID" value="Kaladp0076s0404.v1.1"/>
</dbReference>
<name>A0A7N0UQH6_KALFE</name>
<reference evidence="2" key="1">
    <citation type="submission" date="2021-01" db="UniProtKB">
        <authorList>
            <consortium name="EnsemblPlants"/>
        </authorList>
    </citation>
    <scope>IDENTIFICATION</scope>
</reference>
<dbReference type="Pfam" id="PF12043">
    <property type="entry name" value="DUF3527"/>
    <property type="match status" value="1"/>
</dbReference>
<sequence>MMEHRCIKAPKAGQKKSLNISSNDAGERVTLEYSQSKSSGSISSTCAECQLTVSIKKHQRSDKISKELVPGHYSSDCRISKRITSPDEQYLSHCLELIQISAAKAASFNISVTWSPSKNSYSTDSLPLQRNVSIVGSLLPDAVSPSKNWIVGSGTRRKTMIDTLRSPLFRHGTADNDTYFEANSLASIKASLDSHHFGSLDGFSLCSSPMAEKETPKQMCGSDGVPIRQRSQYMSSTTSTFSDLSFCPWTAMSHGTLQCTWSNGIPHFMFSMDNERDVYVTRPSKCASSDGTSLDWTYFFHLSASGSNRKDFDFRRSESDMVGRMNVSAPRYTLRADNSKIMETEFVLYGDNEHLEEELESLSYDMGGKHRMLPGKVSKFFKPLHLPKHRPNTSIWGTSTSLDFSPSKSEQVQDDDCDLDHTGRPNLSKGNIPSNFELAAIVVTEQIQVPQQETEVSGWGLSFLKKTKEKQAIINCQSAQAFSNLGRPSKLEASMDILVPAGYHGGPKTRNGGPSNLIERWRSGGQCDCGGWDSGCPLTVLNIRSNTEELNPASQSKGVDKCFYLFPKGDEGRAPTIKIANIQKGLYYIDFQSKLSALQCFSIAVAVIHNTNPTLRPKSQIC</sequence>
<dbReference type="EnsemblPlants" id="Kaladp0076s0404.3.v1.1">
    <property type="protein sequence ID" value="Kaladp0076s0404.3.v1.1"/>
    <property type="gene ID" value="Kaladp0076s0404.v1.1"/>
</dbReference>
<dbReference type="EnsemblPlants" id="Kaladp0076s0404.1.v1.1">
    <property type="protein sequence ID" value="Kaladp0076s0404.1.v1.1"/>
    <property type="gene ID" value="Kaladp0076s0404.v1.1"/>
</dbReference>
<evidence type="ECO:0000313" key="3">
    <source>
        <dbReference type="Proteomes" id="UP000594263"/>
    </source>
</evidence>
<organism evidence="2 3">
    <name type="scientific">Kalanchoe fedtschenkoi</name>
    <name type="common">Lavender scallops</name>
    <name type="synonym">South American air plant</name>
    <dbReference type="NCBI Taxonomy" id="63787"/>
    <lineage>
        <taxon>Eukaryota</taxon>
        <taxon>Viridiplantae</taxon>
        <taxon>Streptophyta</taxon>
        <taxon>Embryophyta</taxon>
        <taxon>Tracheophyta</taxon>
        <taxon>Spermatophyta</taxon>
        <taxon>Magnoliopsida</taxon>
        <taxon>eudicotyledons</taxon>
        <taxon>Gunneridae</taxon>
        <taxon>Pentapetalae</taxon>
        <taxon>Saxifragales</taxon>
        <taxon>Crassulaceae</taxon>
        <taxon>Kalanchoe</taxon>
    </lineage>
</organism>
<keyword evidence="3" id="KW-1185">Reference proteome</keyword>
<feature type="region of interest" description="Disordered" evidence="1">
    <location>
        <begin position="1"/>
        <end position="21"/>
    </location>
</feature>
<dbReference type="AlphaFoldDB" id="A0A7N0UQH6"/>
<evidence type="ECO:0000256" key="1">
    <source>
        <dbReference type="SAM" id="MobiDB-lite"/>
    </source>
</evidence>
<accession>A0A7N0UQH6</accession>